<name>A0ABS5YZP8_9ACTN</name>
<reference evidence="2 3" key="1">
    <citation type="submission" date="2021-06" db="EMBL/GenBank/DDBJ databases">
        <title>Actinoplanes lichenicola sp. nov., and Actinoplanes ovalisporus sp. nov., isolated from lichen in Thailand.</title>
        <authorList>
            <person name="Saeng-In P."/>
            <person name="Kanchanasin P."/>
            <person name="Yuki M."/>
            <person name="Kudo T."/>
            <person name="Ohkuma M."/>
            <person name="Phongsopitanun W."/>
            <person name="Tanasupawat S."/>
        </authorList>
    </citation>
    <scope>NUCLEOTIDE SEQUENCE [LARGE SCALE GENOMIC DNA]</scope>
    <source>
        <strain evidence="2 3">NBRC 110975</strain>
    </source>
</reference>
<keyword evidence="1" id="KW-0812">Transmembrane</keyword>
<gene>
    <name evidence="2" type="ORF">KOI35_35980</name>
</gene>
<dbReference type="EMBL" id="JAHKKG010000013">
    <property type="protein sequence ID" value="MBU2668924.1"/>
    <property type="molecule type" value="Genomic_DNA"/>
</dbReference>
<feature type="transmembrane region" description="Helical" evidence="1">
    <location>
        <begin position="28"/>
        <end position="49"/>
    </location>
</feature>
<proteinExistence type="predicted"/>
<dbReference type="Proteomes" id="UP001519654">
    <property type="component" value="Unassembled WGS sequence"/>
</dbReference>
<protein>
    <submittedName>
        <fullName evidence="2">Uncharacterized protein</fullName>
    </submittedName>
</protein>
<comment type="caution">
    <text evidence="2">The sequence shown here is derived from an EMBL/GenBank/DDBJ whole genome shotgun (WGS) entry which is preliminary data.</text>
</comment>
<accession>A0ABS5YZP8</accession>
<evidence type="ECO:0000256" key="1">
    <source>
        <dbReference type="SAM" id="Phobius"/>
    </source>
</evidence>
<keyword evidence="3" id="KW-1185">Reference proteome</keyword>
<keyword evidence="1" id="KW-1133">Transmembrane helix</keyword>
<sequence>MPSEPSEDALHRILSSPRAARRRTGKRFVVSIALAAGILASGAAATGLLPRELTNALSFWGDDARTAQRVAQEPGPDGRVLSVWRSRDDGGDVCIAPMFEGPGPLDRPAPRDFSLAGGQCTQPGAPVEPFGNVGGSSDGNGVHTMWITAGDAVRAELRSSDGSTRAALKAVDLFFVWYRGGPATVVGFDASGAEIGRTTLPDLGR</sequence>
<organism evidence="2 3">
    <name type="scientific">Paractinoplanes bogorensis</name>
    <dbReference type="NCBI Taxonomy" id="1610840"/>
    <lineage>
        <taxon>Bacteria</taxon>
        <taxon>Bacillati</taxon>
        <taxon>Actinomycetota</taxon>
        <taxon>Actinomycetes</taxon>
        <taxon>Micromonosporales</taxon>
        <taxon>Micromonosporaceae</taxon>
        <taxon>Paractinoplanes</taxon>
    </lineage>
</organism>
<keyword evidence="1" id="KW-0472">Membrane</keyword>
<evidence type="ECO:0000313" key="2">
    <source>
        <dbReference type="EMBL" id="MBU2668924.1"/>
    </source>
</evidence>
<evidence type="ECO:0000313" key="3">
    <source>
        <dbReference type="Proteomes" id="UP001519654"/>
    </source>
</evidence>